<gene>
    <name evidence="1" type="ORF">ACH47G_19310</name>
</gene>
<sequence>MFTGEQRDELIEYLRRQLAPKPGVAAGDRLLASEIREKTDLIQFATDGLRTGTEYSLIDNQIVAYEDVMTQVKHASEEDGNGLSPVNETAWI</sequence>
<comment type="caution">
    <text evidence="1">The sequence shown here is derived from an EMBL/GenBank/DDBJ whole genome shotgun (WGS) entry which is preliminary data.</text>
</comment>
<evidence type="ECO:0000313" key="1">
    <source>
        <dbReference type="EMBL" id="MFI2322638.1"/>
    </source>
</evidence>
<dbReference type="Proteomes" id="UP001611450">
    <property type="component" value="Unassembled WGS sequence"/>
</dbReference>
<evidence type="ECO:0000313" key="2">
    <source>
        <dbReference type="Proteomes" id="UP001611450"/>
    </source>
</evidence>
<keyword evidence="2" id="KW-1185">Reference proteome</keyword>
<proteinExistence type="predicted"/>
<reference evidence="1 2" key="1">
    <citation type="submission" date="2024-10" db="EMBL/GenBank/DDBJ databases">
        <title>The Natural Products Discovery Center: Release of the First 8490 Sequenced Strains for Exploring Actinobacteria Biosynthetic Diversity.</title>
        <authorList>
            <person name="Kalkreuter E."/>
            <person name="Kautsar S.A."/>
            <person name="Yang D."/>
            <person name="Bader C.D."/>
            <person name="Teijaro C.N."/>
            <person name="Fluegel L."/>
            <person name="Davis C.M."/>
            <person name="Simpson J.R."/>
            <person name="Lauterbach L."/>
            <person name="Steele A.D."/>
            <person name="Gui C."/>
            <person name="Meng S."/>
            <person name="Li G."/>
            <person name="Viehrig K."/>
            <person name="Ye F."/>
            <person name="Su P."/>
            <person name="Kiefer A.F."/>
            <person name="Nichols A."/>
            <person name="Cepeda A.J."/>
            <person name="Yan W."/>
            <person name="Fan B."/>
            <person name="Jiang Y."/>
            <person name="Adhikari A."/>
            <person name="Zheng C.-J."/>
            <person name="Schuster L."/>
            <person name="Cowan T.M."/>
            <person name="Smanski M.J."/>
            <person name="Chevrette M.G."/>
            <person name="De Carvalho L.P.S."/>
            <person name="Shen B."/>
        </authorList>
    </citation>
    <scope>NUCLEOTIDE SEQUENCE [LARGE SCALE GENOMIC DNA]</scope>
    <source>
        <strain evidence="1 2">NPDC019626</strain>
    </source>
</reference>
<dbReference type="RefSeq" id="WP_396948172.1">
    <property type="nucleotide sequence ID" value="NZ_JBIRXV010000004.1"/>
</dbReference>
<dbReference type="EMBL" id="JBIRXV010000004">
    <property type="protein sequence ID" value="MFI2322638.1"/>
    <property type="molecule type" value="Genomic_DNA"/>
</dbReference>
<organism evidence="1 2">
    <name type="scientific">Nocardia beijingensis</name>
    <dbReference type="NCBI Taxonomy" id="95162"/>
    <lineage>
        <taxon>Bacteria</taxon>
        <taxon>Bacillati</taxon>
        <taxon>Actinomycetota</taxon>
        <taxon>Actinomycetes</taxon>
        <taxon>Mycobacteriales</taxon>
        <taxon>Nocardiaceae</taxon>
        <taxon>Nocardia</taxon>
    </lineage>
</organism>
<name>A0ABW7WI20_9NOCA</name>
<protein>
    <submittedName>
        <fullName evidence="1">Uncharacterized protein</fullName>
    </submittedName>
</protein>
<accession>A0ABW7WI20</accession>